<evidence type="ECO:0000313" key="1">
    <source>
        <dbReference type="EMBL" id="SHM65704.1"/>
    </source>
</evidence>
<name>A0A1M7KJX9_9RHOB</name>
<dbReference type="STRING" id="337701.SAMN05444398_1304"/>
<dbReference type="EMBL" id="FRBR01000030">
    <property type="protein sequence ID" value="SHM65704.1"/>
    <property type="molecule type" value="Genomic_DNA"/>
</dbReference>
<keyword evidence="2" id="KW-1185">Reference proteome</keyword>
<dbReference type="InterPro" id="IPR024507">
    <property type="entry name" value="AtzH-like"/>
</dbReference>
<dbReference type="OrthoDB" id="9791198at2"/>
<organism evidence="1 2">
    <name type="scientific">Roseovarius pacificus</name>
    <dbReference type="NCBI Taxonomy" id="337701"/>
    <lineage>
        <taxon>Bacteria</taxon>
        <taxon>Pseudomonadati</taxon>
        <taxon>Pseudomonadota</taxon>
        <taxon>Alphaproteobacteria</taxon>
        <taxon>Rhodobacterales</taxon>
        <taxon>Roseobacteraceae</taxon>
        <taxon>Roseovarius</taxon>
    </lineage>
</organism>
<dbReference type="NCBIfam" id="NF033625">
    <property type="entry name" value="HpxZ"/>
    <property type="match status" value="1"/>
</dbReference>
<accession>A0A1M7KJX9</accession>
<reference evidence="1 2" key="1">
    <citation type="submission" date="2016-11" db="EMBL/GenBank/DDBJ databases">
        <authorList>
            <person name="Jaros S."/>
            <person name="Januszkiewicz K."/>
            <person name="Wedrychowicz H."/>
        </authorList>
    </citation>
    <scope>NUCLEOTIDE SEQUENCE [LARGE SCALE GENOMIC DNA]</scope>
    <source>
        <strain evidence="1 2">DSM 29589</strain>
    </source>
</reference>
<gene>
    <name evidence="1" type="ORF">SAMN05444398_1304</name>
</gene>
<proteinExistence type="predicted"/>
<dbReference type="SUPFAM" id="SSF54427">
    <property type="entry name" value="NTF2-like"/>
    <property type="match status" value="1"/>
</dbReference>
<protein>
    <recommendedName>
        <fullName evidence="3">Oxalurate catabolism protein HpxZ</fullName>
    </recommendedName>
</protein>
<dbReference type="AlphaFoldDB" id="A0A1M7KJX9"/>
<dbReference type="Proteomes" id="UP000183974">
    <property type="component" value="Unassembled WGS sequence"/>
</dbReference>
<evidence type="ECO:0000313" key="2">
    <source>
        <dbReference type="Proteomes" id="UP000183974"/>
    </source>
</evidence>
<dbReference type="Gene3D" id="3.10.450.50">
    <property type="match status" value="1"/>
</dbReference>
<dbReference type="RefSeq" id="WP_073038099.1">
    <property type="nucleotide sequence ID" value="NZ_BMLR01000029.1"/>
</dbReference>
<dbReference type="InterPro" id="IPR032710">
    <property type="entry name" value="NTF2-like_dom_sf"/>
</dbReference>
<evidence type="ECO:0008006" key="3">
    <source>
        <dbReference type="Google" id="ProtNLM"/>
    </source>
</evidence>
<sequence>MEIDNPETIAEVKDAFARYEAALGINDLTVLRELFWDNMRTLRYGPKEILHGADQIHAFRAGRPDVSRPRRLFNTMITTFGDRFAVANTECQYENDSRHCRQSQTWVKMPEGWRIVAAHVSFLETA</sequence>
<dbReference type="Pfam" id="PF11533">
    <property type="entry name" value="AtzH-like"/>
    <property type="match status" value="1"/>
</dbReference>